<dbReference type="WBParaSite" id="Csp11.Scaffold630.g17926.t1">
    <property type="protein sequence ID" value="Csp11.Scaffold630.g17926.t1"/>
    <property type="gene ID" value="Csp11.Scaffold630.g17926"/>
</dbReference>
<accession>A0A1I7UP39</accession>
<keyword evidence="4" id="KW-1185">Reference proteome</keyword>
<evidence type="ECO:0000313" key="4">
    <source>
        <dbReference type="Proteomes" id="UP000095282"/>
    </source>
</evidence>
<protein>
    <recommendedName>
        <fullName evidence="2">Carboxypeptidase</fullName>
        <ecNumber evidence="2">3.4.16.-</ecNumber>
    </recommendedName>
</protein>
<keyword evidence="2" id="KW-0378">Hydrolase</keyword>
<dbReference type="InterPro" id="IPR001563">
    <property type="entry name" value="Peptidase_S10"/>
</dbReference>
<evidence type="ECO:0000256" key="2">
    <source>
        <dbReference type="RuleBase" id="RU361156"/>
    </source>
</evidence>
<keyword evidence="2" id="KW-0121">Carboxypeptidase</keyword>
<keyword evidence="2" id="KW-0645">Protease</keyword>
<proteinExistence type="inferred from homology"/>
<dbReference type="PANTHER" id="PTHR11802:SF201">
    <property type="entry name" value="CARBOXYPEPTIDASE"/>
    <property type="match status" value="1"/>
</dbReference>
<dbReference type="PROSITE" id="PS00131">
    <property type="entry name" value="CARBOXYPEPT_SER_SER"/>
    <property type="match status" value="1"/>
</dbReference>
<evidence type="ECO:0000256" key="1">
    <source>
        <dbReference type="ARBA" id="ARBA00009431"/>
    </source>
</evidence>
<evidence type="ECO:0000256" key="3">
    <source>
        <dbReference type="SAM" id="Phobius"/>
    </source>
</evidence>
<feature type="transmembrane region" description="Helical" evidence="3">
    <location>
        <begin position="403"/>
        <end position="421"/>
    </location>
</feature>
<name>A0A1I7UP39_9PELO</name>
<sequence length="422" mass="48431">MEGLFIEMGPFRVRNNGEEVNRNPWTWNRIANIIYLDAPAGVGFSYYNTSKKVFTDDEVAQDNYDALKLWFQNFPERKTNDFYIAGESYGGTYVPMLSSKISKNSTDFPQFKGMLVGNGCVDDKINFNTNMMYQYYHAVMDEGQMQKVVSNCCNNVLECDFYSLAQKNTDCGNMTTDLSYSIYYTGYDPYFLYFACYLNPKLPYPPHEEISRTTVLRNHLYKKVTGRIAPPMEAIEGQPDCASHSDHFPYVNSAEVRRVLRIPDYVPEYTMCNNEIAENYISQYQTMKQFFNDVIDASKRVAMFNGDADTLCNYVENSQFVYKTLQRALKTPMSPWKDPNQLPMAVGQVTEYDGITLISIKGGGHFPAATEQKPKETFQMFQNYIKNQSYSTPVTFDKAFEKSASAMGIFNVFMMVLAFLLV</sequence>
<organism evidence="4 5">
    <name type="scientific">Caenorhabditis tropicalis</name>
    <dbReference type="NCBI Taxonomy" id="1561998"/>
    <lineage>
        <taxon>Eukaryota</taxon>
        <taxon>Metazoa</taxon>
        <taxon>Ecdysozoa</taxon>
        <taxon>Nematoda</taxon>
        <taxon>Chromadorea</taxon>
        <taxon>Rhabditida</taxon>
        <taxon>Rhabditina</taxon>
        <taxon>Rhabditomorpha</taxon>
        <taxon>Rhabditoidea</taxon>
        <taxon>Rhabditidae</taxon>
        <taxon>Peloderinae</taxon>
        <taxon>Caenorhabditis</taxon>
    </lineage>
</organism>
<dbReference type="SUPFAM" id="SSF53474">
    <property type="entry name" value="alpha/beta-Hydrolases"/>
    <property type="match status" value="1"/>
</dbReference>
<keyword evidence="3" id="KW-0812">Transmembrane</keyword>
<dbReference type="InterPro" id="IPR029058">
    <property type="entry name" value="AB_hydrolase_fold"/>
</dbReference>
<dbReference type="EC" id="3.4.16.-" evidence="2"/>
<dbReference type="Gene3D" id="3.40.50.12670">
    <property type="match status" value="1"/>
</dbReference>
<reference evidence="5" key="1">
    <citation type="submission" date="2016-11" db="UniProtKB">
        <authorList>
            <consortium name="WormBaseParasite"/>
        </authorList>
    </citation>
    <scope>IDENTIFICATION</scope>
</reference>
<evidence type="ECO:0000313" key="5">
    <source>
        <dbReference type="WBParaSite" id="Csp11.Scaffold630.g17926.t1"/>
    </source>
</evidence>
<dbReference type="Proteomes" id="UP000095282">
    <property type="component" value="Unplaced"/>
</dbReference>
<dbReference type="PANTHER" id="PTHR11802">
    <property type="entry name" value="SERINE PROTEASE FAMILY S10 SERINE CARBOXYPEPTIDASE"/>
    <property type="match status" value="1"/>
</dbReference>
<dbReference type="GO" id="GO:0004185">
    <property type="term" value="F:serine-type carboxypeptidase activity"/>
    <property type="evidence" value="ECO:0007669"/>
    <property type="project" value="UniProtKB-UniRule"/>
</dbReference>
<dbReference type="STRING" id="1561998.A0A1I7UP39"/>
<keyword evidence="3" id="KW-0472">Membrane</keyword>
<dbReference type="GO" id="GO:0006508">
    <property type="term" value="P:proteolysis"/>
    <property type="evidence" value="ECO:0007669"/>
    <property type="project" value="UniProtKB-KW"/>
</dbReference>
<dbReference type="AlphaFoldDB" id="A0A1I7UP39"/>
<comment type="similarity">
    <text evidence="1 2">Belongs to the peptidase S10 family.</text>
</comment>
<dbReference type="InterPro" id="IPR018202">
    <property type="entry name" value="Ser_caboxypep_ser_AS"/>
</dbReference>
<dbReference type="Pfam" id="PF00450">
    <property type="entry name" value="Peptidase_S10"/>
    <property type="match status" value="1"/>
</dbReference>
<keyword evidence="3" id="KW-1133">Transmembrane helix</keyword>
<dbReference type="eggNOG" id="KOG1282">
    <property type="taxonomic scope" value="Eukaryota"/>
</dbReference>
<dbReference type="PRINTS" id="PR00724">
    <property type="entry name" value="CRBOXYPTASEC"/>
</dbReference>
<dbReference type="Gene3D" id="3.40.50.1820">
    <property type="entry name" value="alpha/beta hydrolase"/>
    <property type="match status" value="1"/>
</dbReference>